<dbReference type="RefSeq" id="WP_025368931.1">
    <property type="nucleotide sequence ID" value="NZ_CP002697.1"/>
</dbReference>
<organism evidence="3 4">
    <name type="scientific">Buchnera aphidicola str. USDA</name>
    <name type="common">Myzus persicae</name>
    <dbReference type="NCBI Taxonomy" id="1009856"/>
    <lineage>
        <taxon>Bacteria</taxon>
        <taxon>Pseudomonadati</taxon>
        <taxon>Pseudomonadota</taxon>
        <taxon>Gammaproteobacteria</taxon>
        <taxon>Enterobacterales</taxon>
        <taxon>Erwiniaceae</taxon>
        <taxon>Buchnera</taxon>
    </lineage>
</organism>
<dbReference type="GO" id="GO:0017057">
    <property type="term" value="F:6-phosphogluconolactonase activity"/>
    <property type="evidence" value="ECO:0007669"/>
    <property type="project" value="TreeGrafter"/>
</dbReference>
<dbReference type="InterPro" id="IPR019405">
    <property type="entry name" value="Lactonase_7-beta_prop"/>
</dbReference>
<accession>W0P030</accession>
<dbReference type="GO" id="GO:0006006">
    <property type="term" value="P:glucose metabolic process"/>
    <property type="evidence" value="ECO:0007669"/>
    <property type="project" value="UniProtKB-KW"/>
</dbReference>
<sequence>MKEVVYIANSNSQNIEVWNLPQSGDMNIIQIMEIEGQVQPLNIIKNKNLLYAGVRPNNKIITYDINNDGFLKKKYESIIPGKPNYISFNYTKEFLFCSSYHSNCISVSPLNQYGIPQNPIQIIYNIQGCHAAKINYKYNILFVMSLKEDSIYLYYLTNFGILKNTEQKVLNLKKNSGPRHIVFHPNQDIVYTINELNGTIDVWKIDKKNNIINIQNIQNVSISNNIFPERYWSSDIHITKCGRFLYAADRFLNIISLFHINQKNYKIIFFKSYSTVEQPRSFCINFNNTRLIVASEKSNMFILYNISTINGELTKINTYSTSTNPIWVLSYQLN</sequence>
<dbReference type="KEGG" id="bapu:BUMPUSDA_CDS00304"/>
<dbReference type="InterPro" id="IPR011045">
    <property type="entry name" value="N2O_reductase_N"/>
</dbReference>
<evidence type="ECO:0000313" key="3">
    <source>
        <dbReference type="EMBL" id="AHG60089.1"/>
    </source>
</evidence>
<dbReference type="InterPro" id="IPR050282">
    <property type="entry name" value="Cycloisomerase_2"/>
</dbReference>
<keyword evidence="2" id="KW-0119">Carbohydrate metabolism</keyword>
<reference evidence="3 4" key="1">
    <citation type="journal article" date="2013" name="BMC Genomics">
        <title>Comparative analysis of genome sequences from four strains of the Buchnera aphidicola Mp endosymbion of the green peach aphid, Myzus persicae.</title>
        <authorList>
            <person name="Jiang Z."/>
            <person name="Jones D.H."/>
            <person name="Khuri S."/>
            <person name="Tsinoremas N.F."/>
            <person name="Wyss T."/>
            <person name="Jander G."/>
            <person name="Wilson A.C."/>
        </authorList>
    </citation>
    <scope>NUCLEOTIDE SEQUENCE [LARGE SCALE GENOMIC DNA]</scope>
    <source>
        <strain evidence="4">str. USDA (Myzus persicae)</strain>
    </source>
</reference>
<dbReference type="Pfam" id="PF10282">
    <property type="entry name" value="Lactonase"/>
    <property type="match status" value="1"/>
</dbReference>
<evidence type="ECO:0000256" key="1">
    <source>
        <dbReference type="ARBA" id="ARBA00005564"/>
    </source>
</evidence>
<comment type="similarity">
    <text evidence="1">Belongs to the cycloisomerase 2 family.</text>
</comment>
<dbReference type="HOGENOM" id="CLU_038716_2_0_6"/>
<dbReference type="PATRIC" id="fig|1009856.3.peg.284"/>
<gene>
    <name evidence="3" type="primary">ybhe</name>
    <name evidence="3" type="ORF">BUMPUSDA_CDS00304</name>
</gene>
<dbReference type="EMBL" id="CP002697">
    <property type="protein sequence ID" value="AHG60089.1"/>
    <property type="molecule type" value="Genomic_DNA"/>
</dbReference>
<dbReference type="GO" id="GO:0005829">
    <property type="term" value="C:cytosol"/>
    <property type="evidence" value="ECO:0007669"/>
    <property type="project" value="TreeGrafter"/>
</dbReference>
<proteinExistence type="inferred from homology"/>
<dbReference type="PANTHER" id="PTHR30344:SF1">
    <property type="entry name" value="6-PHOSPHOGLUCONOLACTONASE"/>
    <property type="match status" value="1"/>
</dbReference>
<dbReference type="PANTHER" id="PTHR30344">
    <property type="entry name" value="6-PHOSPHOGLUCONOLACTONASE-RELATED"/>
    <property type="match status" value="1"/>
</dbReference>
<evidence type="ECO:0000256" key="2">
    <source>
        <dbReference type="ARBA" id="ARBA00022526"/>
    </source>
</evidence>
<name>W0P030_BUCMP</name>
<dbReference type="SUPFAM" id="SSF50974">
    <property type="entry name" value="Nitrous oxide reductase, N-terminal domain"/>
    <property type="match status" value="1"/>
</dbReference>
<dbReference type="NCBIfam" id="NF008258">
    <property type="entry name" value="PRK11028.1"/>
    <property type="match status" value="1"/>
</dbReference>
<dbReference type="AlphaFoldDB" id="W0P030"/>
<evidence type="ECO:0000313" key="4">
    <source>
        <dbReference type="Proteomes" id="UP000019087"/>
    </source>
</evidence>
<dbReference type="Gene3D" id="2.130.10.10">
    <property type="entry name" value="YVTN repeat-like/Quinoprotein amine dehydrogenase"/>
    <property type="match status" value="1"/>
</dbReference>
<keyword evidence="2" id="KW-0313">Glucose metabolism</keyword>
<dbReference type="Proteomes" id="UP000019087">
    <property type="component" value="Chromosome"/>
</dbReference>
<protein>
    <submittedName>
        <fullName evidence="3">Ybhe</fullName>
    </submittedName>
</protein>
<dbReference type="InterPro" id="IPR015943">
    <property type="entry name" value="WD40/YVTN_repeat-like_dom_sf"/>
</dbReference>